<sequence length="78" mass="8151">MCLAIPVKVVKLLDGDQATVDVGGVRKEISLALVDGIAVGDYVILHVGYAIQRLDPEEAEKTLALFAELGESMGASPA</sequence>
<dbReference type="AlphaFoldDB" id="A0AA49IXV8"/>
<accession>A0AA49IXV8</accession>
<dbReference type="EMBL" id="CP107246">
    <property type="protein sequence ID" value="WIM04831.1"/>
    <property type="molecule type" value="Genomic_DNA"/>
</dbReference>
<dbReference type="FunFam" id="2.30.30.140:FF:000022">
    <property type="entry name" value="Hydrogenase assembly chaperone HybG"/>
    <property type="match status" value="1"/>
</dbReference>
<dbReference type="NCBIfam" id="TIGR00074">
    <property type="entry name" value="hypC_hupF"/>
    <property type="match status" value="1"/>
</dbReference>
<comment type="similarity">
    <text evidence="1">Belongs to the HupF/HypC family.</text>
</comment>
<dbReference type="GO" id="GO:0051604">
    <property type="term" value="P:protein maturation"/>
    <property type="evidence" value="ECO:0007669"/>
    <property type="project" value="TreeGrafter"/>
</dbReference>
<gene>
    <name evidence="2" type="ORF">OHM77_08965</name>
</gene>
<dbReference type="PANTHER" id="PTHR35177:SF2">
    <property type="entry name" value="HYDROGENASE MATURATION FACTOR HYBG"/>
    <property type="match status" value="1"/>
</dbReference>
<dbReference type="KEGG" id="npv:OHM77_08965"/>
<proteinExistence type="inferred from homology"/>
<dbReference type="GO" id="GO:0005506">
    <property type="term" value="F:iron ion binding"/>
    <property type="evidence" value="ECO:0007669"/>
    <property type="project" value="TreeGrafter"/>
</dbReference>
<dbReference type="PANTHER" id="PTHR35177">
    <property type="entry name" value="HYDROGENASE MATURATION FACTOR HYBG"/>
    <property type="match status" value="1"/>
</dbReference>
<organism evidence="2">
    <name type="scientific">Candidatus Nitricoxidivorans perseverans</name>
    <dbReference type="NCBI Taxonomy" id="2975601"/>
    <lineage>
        <taxon>Bacteria</taxon>
        <taxon>Pseudomonadati</taxon>
        <taxon>Pseudomonadota</taxon>
        <taxon>Betaproteobacteria</taxon>
        <taxon>Nitrosomonadales</taxon>
        <taxon>Sterolibacteriaceae</taxon>
        <taxon>Candidatus Nitricoxidivorans</taxon>
    </lineage>
</organism>
<dbReference type="PROSITE" id="PS01097">
    <property type="entry name" value="HUPF_HYPC"/>
    <property type="match status" value="1"/>
</dbReference>
<dbReference type="Pfam" id="PF01455">
    <property type="entry name" value="HupF_HypC"/>
    <property type="match status" value="1"/>
</dbReference>
<name>A0AA49IXV8_9PROT</name>
<protein>
    <submittedName>
        <fullName evidence="2">HypC/HybG/HupF family hydrogenase formation chaperone</fullName>
    </submittedName>
</protein>
<dbReference type="InterPro" id="IPR001109">
    <property type="entry name" value="Hydrogenase_HupF/HypC"/>
</dbReference>
<dbReference type="PRINTS" id="PR00445">
    <property type="entry name" value="HUPFHYPC"/>
</dbReference>
<dbReference type="GO" id="GO:1902670">
    <property type="term" value="F:carbon dioxide binding"/>
    <property type="evidence" value="ECO:0007669"/>
    <property type="project" value="TreeGrafter"/>
</dbReference>
<evidence type="ECO:0000313" key="2">
    <source>
        <dbReference type="EMBL" id="WIM04831.1"/>
    </source>
</evidence>
<dbReference type="Gene3D" id="2.30.30.140">
    <property type="match status" value="1"/>
</dbReference>
<reference evidence="2" key="1">
    <citation type="journal article" date="2023" name="Nat. Microbiol.">
        <title>Enrichment and characterization of a nitric oxide-reducing microbial community in a continuous bioreactor.</title>
        <authorList>
            <person name="Garrido-Amador P."/>
            <person name="Stortenbeker N."/>
            <person name="Wessels H.J.C.T."/>
            <person name="Speth D.R."/>
            <person name="Garcia-Heredia I."/>
            <person name="Kartal B."/>
        </authorList>
    </citation>
    <scope>NUCLEOTIDE SEQUENCE</scope>
    <source>
        <strain evidence="2">MAG1</strain>
    </source>
</reference>
<dbReference type="SUPFAM" id="SSF159127">
    <property type="entry name" value="HupF/HypC-like"/>
    <property type="match status" value="1"/>
</dbReference>
<dbReference type="InterPro" id="IPR019812">
    <property type="entry name" value="Hydgase_assmbl_chp_CS"/>
</dbReference>
<evidence type="ECO:0000256" key="1">
    <source>
        <dbReference type="ARBA" id="ARBA00006018"/>
    </source>
</evidence>
<dbReference type="Proteomes" id="UP001234916">
    <property type="component" value="Chromosome"/>
</dbReference>